<dbReference type="PIRSF" id="PIRSF002741">
    <property type="entry name" value="MppA"/>
    <property type="match status" value="1"/>
</dbReference>
<dbReference type="InterPro" id="IPR039424">
    <property type="entry name" value="SBP_5"/>
</dbReference>
<dbReference type="Gene3D" id="3.90.76.10">
    <property type="entry name" value="Dipeptide-binding Protein, Domain 1"/>
    <property type="match status" value="1"/>
</dbReference>
<dbReference type="InterPro" id="IPR030678">
    <property type="entry name" value="Peptide/Ni-bd"/>
</dbReference>
<organism evidence="4 5">
    <name type="scientific">Shewanella avicenniae</name>
    <dbReference type="NCBI Taxonomy" id="2814294"/>
    <lineage>
        <taxon>Bacteria</taxon>
        <taxon>Pseudomonadati</taxon>
        <taxon>Pseudomonadota</taxon>
        <taxon>Gammaproteobacteria</taxon>
        <taxon>Alteromonadales</taxon>
        <taxon>Shewanellaceae</taxon>
        <taxon>Shewanella</taxon>
    </lineage>
</organism>
<dbReference type="SUPFAM" id="SSF53850">
    <property type="entry name" value="Periplasmic binding protein-like II"/>
    <property type="match status" value="1"/>
</dbReference>
<gene>
    <name evidence="4" type="primary">sapA</name>
    <name evidence="4" type="ORF">JYB87_06715</name>
</gene>
<dbReference type="NCBIfam" id="NF011689">
    <property type="entry name" value="PRK15109.1"/>
    <property type="match status" value="1"/>
</dbReference>
<accession>A0ABX7QTU4</accession>
<dbReference type="InterPro" id="IPR000914">
    <property type="entry name" value="SBP_5_dom"/>
</dbReference>
<evidence type="ECO:0000256" key="2">
    <source>
        <dbReference type="ARBA" id="ARBA00022729"/>
    </source>
</evidence>
<sequence length="568" mass="63386">MGLSKLHSPFGILSDAGVFELQNNITSHTTIAVRRAFALVFILLCLSGCDQKQVPDGLVYCSEGNPESFNPQVVTSGTTIDATSHQIYNRLVDDDPISNTFLPALATNWQVSEDGLRYEFSLRQDVAFHTTPFFKPTRNMNADDVVFSFDRIVNNENPFHKTALRGFPYFESIGFSKLIKAITKVDDYSVRFELNYPDASFLSNLATDFAVILSQQYAEQLQQQGKPKLLDIQAVGTGPYRLVEYVKNEYIRYLRNPHYWGQKPKIEQLVFDITPRSTVRLSKLIVGDCSISALPKAGELPVARTHDALEVDSRPGMNVAYWALNTKKPPFDDIRVRQALAHAIDKRSLLNAVYHDTAVMASGILPPASWAYPNDIDEISYDPEKAKQLLASAGVKQLKLDIWAMPVARSYNPNPQKTAELLQADLSAIGVKVNIISYDWSVFTQRLGSSDYDSVIIGWSADNSDPDNFFTPLLSCGSIASHNNWAQWCDRSFDDLITHAKQLTDTTARKALYVEAEKMISQQVPLIPLAYAQRMVLKRKDAPVVTLMPFGGISFGDAQQINSTGGQH</sequence>
<dbReference type="PANTHER" id="PTHR30290">
    <property type="entry name" value="PERIPLASMIC BINDING COMPONENT OF ABC TRANSPORTER"/>
    <property type="match status" value="1"/>
</dbReference>
<proteinExistence type="inferred from homology"/>
<evidence type="ECO:0000313" key="4">
    <source>
        <dbReference type="EMBL" id="QSX34908.1"/>
    </source>
</evidence>
<dbReference type="Gene3D" id="3.40.190.10">
    <property type="entry name" value="Periplasmic binding protein-like II"/>
    <property type="match status" value="1"/>
</dbReference>
<keyword evidence="5" id="KW-1185">Reference proteome</keyword>
<comment type="similarity">
    <text evidence="1">Belongs to the bacterial solute-binding protein 5 family.</text>
</comment>
<protein>
    <submittedName>
        <fullName evidence="4">Peptide ABC transporter substrate-binding protein SapA</fullName>
    </submittedName>
</protein>
<keyword evidence="2" id="KW-0732">Signal</keyword>
<dbReference type="Proteomes" id="UP000662770">
    <property type="component" value="Chromosome"/>
</dbReference>
<dbReference type="Pfam" id="PF00496">
    <property type="entry name" value="SBP_bac_5"/>
    <property type="match status" value="1"/>
</dbReference>
<feature type="domain" description="Solute-binding protein family 5" evidence="3">
    <location>
        <begin position="102"/>
        <end position="478"/>
    </location>
</feature>
<dbReference type="CDD" id="cd08493">
    <property type="entry name" value="PBP2_DppA_like"/>
    <property type="match status" value="1"/>
</dbReference>
<dbReference type="EMBL" id="CP071503">
    <property type="protein sequence ID" value="QSX34908.1"/>
    <property type="molecule type" value="Genomic_DNA"/>
</dbReference>
<evidence type="ECO:0000313" key="5">
    <source>
        <dbReference type="Proteomes" id="UP000662770"/>
    </source>
</evidence>
<name>A0ABX7QTU4_9GAMM</name>
<evidence type="ECO:0000256" key="1">
    <source>
        <dbReference type="ARBA" id="ARBA00005695"/>
    </source>
</evidence>
<evidence type="ECO:0000259" key="3">
    <source>
        <dbReference type="Pfam" id="PF00496"/>
    </source>
</evidence>
<dbReference type="Gene3D" id="3.10.105.10">
    <property type="entry name" value="Dipeptide-binding Protein, Domain 3"/>
    <property type="match status" value="1"/>
</dbReference>
<dbReference type="PANTHER" id="PTHR30290:SF38">
    <property type="entry name" value="D,D-DIPEPTIDE-BINDING PERIPLASMIC PROTEIN DDPA-RELATED"/>
    <property type="match status" value="1"/>
</dbReference>
<reference evidence="4 5" key="1">
    <citation type="submission" date="2021-03" db="EMBL/GenBank/DDBJ databases">
        <title>Novel species identification of genus Shewanella.</title>
        <authorList>
            <person name="Liu G."/>
            <person name="Zhang Q."/>
        </authorList>
    </citation>
    <scope>NUCLEOTIDE SEQUENCE [LARGE SCALE GENOMIC DNA]</scope>
    <source>
        <strain evidence="4 5">FJAT-51800</strain>
    </source>
</reference>